<sequence>MEENNAFLSEFNVPYYLLSFLKFHVSTAYVLRIPFLLNELKANSDSSVHAQSTGEESNSSDTALSERGLSISGNGPHSISDLTQPKTEPPDYLGPPDHHTNSSVMDPTRQSNFQAALLGLQGLPGLLPGPSVSRRGLDMMRVRATDPRPCPKCGKIYRSAHTLRTHLEDKHTVCPGYRCVLCGTVAKSRNSLHSHMSRQHRGISTKDLPVLPMPSPFDPELASRLLAKVHNNHSTPAARFCAVDIRPLTPPQMPPGVRHPLASPPPPGPPHHLMNNKDPSRGPSTGSAILDTYLQFIAENSANLHLSAEQAAKVAARVSEEQRRLAAMDDRITTVDESSGAEEEDDFSEEEREPEPIKAE</sequence>
<feature type="compositionally biased region" description="Polar residues" evidence="1">
    <location>
        <begin position="48"/>
        <end position="63"/>
    </location>
</feature>
<organism evidence="3 4">
    <name type="scientific">Rhodnius prolixus</name>
    <name type="common">Triatomid bug</name>
    <dbReference type="NCBI Taxonomy" id="13249"/>
    <lineage>
        <taxon>Eukaryota</taxon>
        <taxon>Metazoa</taxon>
        <taxon>Ecdysozoa</taxon>
        <taxon>Arthropoda</taxon>
        <taxon>Hexapoda</taxon>
        <taxon>Insecta</taxon>
        <taxon>Pterygota</taxon>
        <taxon>Neoptera</taxon>
        <taxon>Paraneoptera</taxon>
        <taxon>Hemiptera</taxon>
        <taxon>Heteroptera</taxon>
        <taxon>Panheteroptera</taxon>
        <taxon>Cimicomorpha</taxon>
        <taxon>Reduviidae</taxon>
        <taxon>Triatominae</taxon>
        <taxon>Rhodnius</taxon>
    </lineage>
</organism>
<dbReference type="AlphaFoldDB" id="T1ICL8"/>
<dbReference type="EMBL" id="ACPB03009039">
    <property type="status" value="NOT_ANNOTATED_CDS"/>
    <property type="molecule type" value="Genomic_DNA"/>
</dbReference>
<dbReference type="Pfam" id="PF00096">
    <property type="entry name" value="zf-C2H2"/>
    <property type="match status" value="1"/>
</dbReference>
<evidence type="ECO:0000259" key="2">
    <source>
        <dbReference type="PROSITE" id="PS50157"/>
    </source>
</evidence>
<name>T1ICL8_RHOPR</name>
<evidence type="ECO:0000256" key="1">
    <source>
        <dbReference type="SAM" id="MobiDB-lite"/>
    </source>
</evidence>
<protein>
    <recommendedName>
        <fullName evidence="2">C2H2-type domain-containing protein</fullName>
    </recommendedName>
</protein>
<feature type="region of interest" description="Disordered" evidence="1">
    <location>
        <begin position="48"/>
        <end position="106"/>
    </location>
</feature>
<dbReference type="PROSITE" id="PS00028">
    <property type="entry name" value="ZINC_FINGER_C2H2_1"/>
    <property type="match status" value="1"/>
</dbReference>
<dbReference type="VEuPathDB" id="VectorBase:RPRC014038"/>
<dbReference type="InterPro" id="IPR013087">
    <property type="entry name" value="Znf_C2H2_type"/>
</dbReference>
<dbReference type="PROSITE" id="PS50157">
    <property type="entry name" value="ZINC_FINGER_C2H2_2"/>
    <property type="match status" value="2"/>
</dbReference>
<dbReference type="SUPFAM" id="SSF57667">
    <property type="entry name" value="beta-beta-alpha zinc fingers"/>
    <property type="match status" value="1"/>
</dbReference>
<dbReference type="EMBL" id="ACPB03009040">
    <property type="status" value="NOT_ANNOTATED_CDS"/>
    <property type="molecule type" value="Genomic_DNA"/>
</dbReference>
<dbReference type="InterPro" id="IPR036236">
    <property type="entry name" value="Znf_C2H2_sf"/>
</dbReference>
<dbReference type="HOGENOM" id="CLU_770124_0_0_1"/>
<proteinExistence type="predicted"/>
<dbReference type="STRING" id="13249.T1ICL8"/>
<accession>T1ICL8</accession>
<feature type="compositionally biased region" description="Acidic residues" evidence="1">
    <location>
        <begin position="339"/>
        <end position="353"/>
    </location>
</feature>
<feature type="domain" description="C2H2-type" evidence="2">
    <location>
        <begin position="148"/>
        <end position="172"/>
    </location>
</feature>
<feature type="compositionally biased region" description="Basic and acidic residues" evidence="1">
    <location>
        <begin position="318"/>
        <end position="334"/>
    </location>
</feature>
<feature type="region of interest" description="Disordered" evidence="1">
    <location>
        <begin position="251"/>
        <end position="287"/>
    </location>
</feature>
<dbReference type="eggNOG" id="ENOG502RR0V">
    <property type="taxonomic scope" value="Eukaryota"/>
</dbReference>
<evidence type="ECO:0000313" key="4">
    <source>
        <dbReference type="Proteomes" id="UP000015103"/>
    </source>
</evidence>
<keyword evidence="4" id="KW-1185">Reference proteome</keyword>
<reference evidence="3" key="1">
    <citation type="submission" date="2015-05" db="UniProtKB">
        <authorList>
            <consortium name="EnsemblMetazoa"/>
        </authorList>
    </citation>
    <scope>IDENTIFICATION</scope>
</reference>
<evidence type="ECO:0000313" key="3">
    <source>
        <dbReference type="EnsemblMetazoa" id="RPRC014038-PA"/>
    </source>
</evidence>
<dbReference type="Gene3D" id="3.30.160.60">
    <property type="entry name" value="Classic Zinc Finger"/>
    <property type="match status" value="1"/>
</dbReference>
<feature type="region of interest" description="Disordered" evidence="1">
    <location>
        <begin position="318"/>
        <end position="360"/>
    </location>
</feature>
<dbReference type="SMART" id="SM00355">
    <property type="entry name" value="ZnF_C2H2"/>
    <property type="match status" value="2"/>
</dbReference>
<dbReference type="InParanoid" id="T1ICL8"/>
<dbReference type="EnsemblMetazoa" id="RPRC014038-RA">
    <property type="protein sequence ID" value="RPRC014038-PA"/>
    <property type="gene ID" value="RPRC014038"/>
</dbReference>
<feature type="compositionally biased region" description="Polar residues" evidence="1">
    <location>
        <begin position="71"/>
        <end position="86"/>
    </location>
</feature>
<feature type="domain" description="C2H2-type" evidence="2">
    <location>
        <begin position="177"/>
        <end position="205"/>
    </location>
</feature>
<dbReference type="Proteomes" id="UP000015103">
    <property type="component" value="Unassembled WGS sequence"/>
</dbReference>